<dbReference type="Gene3D" id="2.40.50.100">
    <property type="match status" value="1"/>
</dbReference>
<dbReference type="SMART" id="SM00878">
    <property type="entry name" value="Biotin_carb_C"/>
    <property type="match status" value="1"/>
</dbReference>
<keyword evidence="12" id="KW-0092">Biotin</keyword>
<dbReference type="InterPro" id="IPR005481">
    <property type="entry name" value="BC-like_N"/>
</dbReference>
<dbReference type="GO" id="GO:0005524">
    <property type="term" value="F:ATP binding"/>
    <property type="evidence" value="ECO:0007669"/>
    <property type="project" value="UniProtKB-UniRule"/>
</dbReference>
<evidence type="ECO:0000256" key="9">
    <source>
        <dbReference type="ARBA" id="ARBA00022963"/>
    </source>
</evidence>
<dbReference type="PANTHER" id="PTHR18866">
    <property type="entry name" value="CARBOXYLASE:PYRUVATE/ACETYL-COA/PROPIONYL-COA CARBOXYLASE"/>
    <property type="match status" value="1"/>
</dbReference>
<dbReference type="Gene3D" id="3.30.700.30">
    <property type="match status" value="1"/>
</dbReference>
<dbReference type="PROSITE" id="PS00188">
    <property type="entry name" value="BIOTIN"/>
    <property type="match status" value="1"/>
</dbReference>
<comment type="caution">
    <text evidence="18">The sequence shown here is derived from an EMBL/GenBank/DDBJ whole genome shotgun (WGS) entry which is preliminary data.</text>
</comment>
<dbReference type="InterPro" id="IPR041265">
    <property type="entry name" value="PCC_BT"/>
</dbReference>
<dbReference type="SUPFAM" id="SSF56059">
    <property type="entry name" value="Glutathione synthetase ATP-binding domain-like"/>
    <property type="match status" value="1"/>
</dbReference>
<dbReference type="CDD" id="cd06850">
    <property type="entry name" value="biotinyl_domain"/>
    <property type="match status" value="1"/>
</dbReference>
<dbReference type="OrthoDB" id="196847at2759"/>
<keyword evidence="7 14" id="KW-0067">ATP-binding</keyword>
<name>A0A443R771_9ACAR</name>
<dbReference type="SUPFAM" id="SSF51230">
    <property type="entry name" value="Single hybrid motif"/>
    <property type="match status" value="1"/>
</dbReference>
<dbReference type="InterPro" id="IPR011054">
    <property type="entry name" value="Rudment_hybrid_motif"/>
</dbReference>
<keyword evidence="9" id="KW-0442">Lipid degradation</keyword>
<dbReference type="InterPro" id="IPR050856">
    <property type="entry name" value="Biotin_carboxylase_complex"/>
</dbReference>
<dbReference type="PROSITE" id="PS50975">
    <property type="entry name" value="ATP_GRASP"/>
    <property type="match status" value="1"/>
</dbReference>
<dbReference type="Pfam" id="PF00364">
    <property type="entry name" value="Biotin_lipoyl"/>
    <property type="match status" value="1"/>
</dbReference>
<organism evidence="18 19">
    <name type="scientific">Dinothrombium tinctorium</name>
    <dbReference type="NCBI Taxonomy" id="1965070"/>
    <lineage>
        <taxon>Eukaryota</taxon>
        <taxon>Metazoa</taxon>
        <taxon>Ecdysozoa</taxon>
        <taxon>Arthropoda</taxon>
        <taxon>Chelicerata</taxon>
        <taxon>Arachnida</taxon>
        <taxon>Acari</taxon>
        <taxon>Acariformes</taxon>
        <taxon>Trombidiformes</taxon>
        <taxon>Prostigmata</taxon>
        <taxon>Anystina</taxon>
        <taxon>Parasitengona</taxon>
        <taxon>Trombidioidea</taxon>
        <taxon>Trombidiidae</taxon>
        <taxon>Dinothrombium</taxon>
    </lineage>
</organism>
<evidence type="ECO:0000256" key="2">
    <source>
        <dbReference type="ARBA" id="ARBA00005060"/>
    </source>
</evidence>
<dbReference type="UniPathway" id="UPA00945">
    <property type="reaction ID" value="UER00908"/>
</dbReference>
<dbReference type="InterPro" id="IPR011053">
    <property type="entry name" value="Single_hybrid_motif"/>
</dbReference>
<sequence length="629" mass="70160">MADEAHAIGPSPSSHSYLNIEKIIEVAKTSAADALHPGYGLLSENPHFAKLLAESNITFIGPNYKAIKSMGDKIECKKIARNAGVNTVPGFIGIVKSVNECVQLANEIGYPVMIKAAAGGGGKGMRVAWNDNEAFEAFKYSSEEAASSFNDERILIEKFISNARHIEIQIIADKFGNVVHLNERECSIQRRNQKIIEESPSVFVDEKLRQHMGSQAVALAKAVSYDSVGTVEFLVDSNKQFYFLEMNTRLQVEHPVTELTVGIDLVEQMIKIANGCKLELKQTDVLHNGWAIEARICAEDPYKNFGVPSIGRIRKYREPLHIKHVRCDSGVKEGSEISVYYDALVCKLITHGSNRKEAISTMISALDSFVLRGVRSNVPLLRDIMTQTDFLTGKMSTNFLQKTYPNGFHGKQLDNDQLLKLCSIAAFIFLRDQIRSRIFLNAEPNYNTLYKFNYCSKNWHFAIVVKDFESYEKVFANIQIKENLSDFRAEIGASVYYVSSNFSFSSPTISLKVNDEEITVQLFSVGNGTGNIAIQYLGTIFEIRVTSEIVAKYYELMPKTISMPHQKTIVAPMPALVKAVLCKVGEKLTEGQEVCIIEAMKMHNSLHASSPGIVKHIHCKTGDTVEENQ</sequence>
<evidence type="ECO:0000256" key="3">
    <source>
        <dbReference type="ARBA" id="ARBA00013050"/>
    </source>
</evidence>
<dbReference type="Pfam" id="PF00289">
    <property type="entry name" value="Biotin_carb_N"/>
    <property type="match status" value="1"/>
</dbReference>
<accession>A0A443R771</accession>
<keyword evidence="6 14" id="KW-0547">Nucleotide-binding</keyword>
<dbReference type="PROSITE" id="PS00867">
    <property type="entry name" value="CPSASE_2"/>
    <property type="match status" value="1"/>
</dbReference>
<dbReference type="AlphaFoldDB" id="A0A443R771"/>
<keyword evidence="11" id="KW-0464">Manganese</keyword>
<evidence type="ECO:0000313" key="19">
    <source>
        <dbReference type="Proteomes" id="UP000285301"/>
    </source>
</evidence>
<dbReference type="GO" id="GO:0004658">
    <property type="term" value="F:propionyl-CoA carboxylase activity"/>
    <property type="evidence" value="ECO:0007669"/>
    <property type="project" value="UniProtKB-EC"/>
</dbReference>
<dbReference type="InterPro" id="IPR011761">
    <property type="entry name" value="ATP-grasp"/>
</dbReference>
<proteinExistence type="predicted"/>
<dbReference type="InterPro" id="IPR005479">
    <property type="entry name" value="CPAse_ATP-bd"/>
</dbReference>
<dbReference type="Gene3D" id="3.30.470.20">
    <property type="entry name" value="ATP-grasp fold, B domain"/>
    <property type="match status" value="1"/>
</dbReference>
<evidence type="ECO:0000313" key="18">
    <source>
        <dbReference type="EMBL" id="RWS11109.1"/>
    </source>
</evidence>
<evidence type="ECO:0000259" key="15">
    <source>
        <dbReference type="PROSITE" id="PS50968"/>
    </source>
</evidence>
<dbReference type="GO" id="GO:0046872">
    <property type="term" value="F:metal ion binding"/>
    <property type="evidence" value="ECO:0007669"/>
    <property type="project" value="UniProtKB-KW"/>
</dbReference>
<dbReference type="Pfam" id="PF18140">
    <property type="entry name" value="PCC_BT"/>
    <property type="match status" value="1"/>
</dbReference>
<dbReference type="PROSITE" id="PS00866">
    <property type="entry name" value="CPSASE_1"/>
    <property type="match status" value="1"/>
</dbReference>
<dbReference type="InterPro" id="IPR000089">
    <property type="entry name" value="Biotin_lipoyl"/>
</dbReference>
<keyword evidence="5" id="KW-0479">Metal-binding</keyword>
<dbReference type="SUPFAM" id="SSF51246">
    <property type="entry name" value="Rudiment single hybrid motif"/>
    <property type="match status" value="1"/>
</dbReference>
<feature type="domain" description="ATP-grasp" evidence="16">
    <location>
        <begin position="77"/>
        <end position="274"/>
    </location>
</feature>
<evidence type="ECO:0000256" key="14">
    <source>
        <dbReference type="PROSITE-ProRule" id="PRU00409"/>
    </source>
</evidence>
<evidence type="ECO:0000256" key="1">
    <source>
        <dbReference type="ARBA" id="ARBA00001953"/>
    </source>
</evidence>
<dbReference type="InterPro" id="IPR005482">
    <property type="entry name" value="Biotin_COase_C"/>
</dbReference>
<dbReference type="FunFam" id="3.30.1490.20:FF:000003">
    <property type="entry name" value="acetyl-CoA carboxylase isoform X1"/>
    <property type="match status" value="1"/>
</dbReference>
<reference evidence="18 19" key="1">
    <citation type="journal article" date="2018" name="Gigascience">
        <title>Genomes of trombidid mites reveal novel predicted allergens and laterally-transferred genes associated with secondary metabolism.</title>
        <authorList>
            <person name="Dong X."/>
            <person name="Chaisiri K."/>
            <person name="Xia D."/>
            <person name="Armstrong S.D."/>
            <person name="Fang Y."/>
            <person name="Donnelly M.J."/>
            <person name="Kadowaki T."/>
            <person name="McGarry J.W."/>
            <person name="Darby A.C."/>
            <person name="Makepeace B.L."/>
        </authorList>
    </citation>
    <scope>NUCLEOTIDE SEQUENCE [LARGE SCALE GENOMIC DNA]</scope>
    <source>
        <strain evidence="18">UoL-WK</strain>
    </source>
</reference>
<gene>
    <name evidence="18" type="ORF">B4U79_01852</name>
</gene>
<dbReference type="Pfam" id="PF02786">
    <property type="entry name" value="CPSase_L_D2"/>
    <property type="match status" value="1"/>
</dbReference>
<comment type="cofactor">
    <cofactor evidence="1">
        <name>biotin</name>
        <dbReference type="ChEBI" id="CHEBI:57586"/>
    </cofactor>
</comment>
<dbReference type="PROSITE" id="PS50968">
    <property type="entry name" value="BIOTINYL_LIPOYL"/>
    <property type="match status" value="1"/>
</dbReference>
<dbReference type="InterPro" id="IPR016185">
    <property type="entry name" value="PreATP-grasp_dom_sf"/>
</dbReference>
<keyword evidence="10" id="KW-0443">Lipid metabolism</keyword>
<protein>
    <recommendedName>
        <fullName evidence="3">propionyl-CoA carboxylase</fullName>
        <ecNumber evidence="3">6.4.1.3</ecNumber>
    </recommendedName>
</protein>
<dbReference type="STRING" id="1965070.A0A443R771"/>
<evidence type="ECO:0000256" key="4">
    <source>
        <dbReference type="ARBA" id="ARBA00022598"/>
    </source>
</evidence>
<evidence type="ECO:0000256" key="7">
    <source>
        <dbReference type="ARBA" id="ARBA00022840"/>
    </source>
</evidence>
<evidence type="ECO:0000256" key="11">
    <source>
        <dbReference type="ARBA" id="ARBA00023211"/>
    </source>
</evidence>
<dbReference type="InterPro" id="IPR011764">
    <property type="entry name" value="Biotin_carboxylation_dom"/>
</dbReference>
<evidence type="ECO:0000256" key="8">
    <source>
        <dbReference type="ARBA" id="ARBA00022842"/>
    </source>
</evidence>
<dbReference type="Proteomes" id="UP000285301">
    <property type="component" value="Unassembled WGS sequence"/>
</dbReference>
<keyword evidence="8" id="KW-0460">Magnesium</keyword>
<feature type="non-terminal residue" evidence="18">
    <location>
        <position position="629"/>
    </location>
</feature>
<evidence type="ECO:0000259" key="16">
    <source>
        <dbReference type="PROSITE" id="PS50975"/>
    </source>
</evidence>
<feature type="domain" description="Biotin carboxylation" evidence="17">
    <location>
        <begin position="1"/>
        <end position="405"/>
    </location>
</feature>
<dbReference type="EMBL" id="NCKU01001838">
    <property type="protein sequence ID" value="RWS11109.1"/>
    <property type="molecule type" value="Genomic_DNA"/>
</dbReference>
<dbReference type="InterPro" id="IPR001882">
    <property type="entry name" value="Biotin_BS"/>
</dbReference>
<evidence type="ECO:0000256" key="6">
    <source>
        <dbReference type="ARBA" id="ARBA00022741"/>
    </source>
</evidence>
<dbReference type="Pfam" id="PF02785">
    <property type="entry name" value="Biotin_carb_C"/>
    <property type="match status" value="1"/>
</dbReference>
<dbReference type="SUPFAM" id="SSF52440">
    <property type="entry name" value="PreATP-grasp domain"/>
    <property type="match status" value="1"/>
</dbReference>
<dbReference type="PROSITE" id="PS50979">
    <property type="entry name" value="BC"/>
    <property type="match status" value="1"/>
</dbReference>
<evidence type="ECO:0000256" key="5">
    <source>
        <dbReference type="ARBA" id="ARBA00022723"/>
    </source>
</evidence>
<dbReference type="EC" id="6.4.1.3" evidence="3"/>
<keyword evidence="4" id="KW-0436">Ligase</keyword>
<evidence type="ECO:0000256" key="10">
    <source>
        <dbReference type="ARBA" id="ARBA00023098"/>
    </source>
</evidence>
<dbReference type="PANTHER" id="PTHR18866:SF33">
    <property type="entry name" value="METHYLCROTONOYL-COA CARBOXYLASE SUBUNIT ALPHA, MITOCHONDRIAL-RELATED"/>
    <property type="match status" value="1"/>
</dbReference>
<comment type="pathway">
    <text evidence="2">Metabolic intermediate metabolism; propanoyl-CoA degradation; succinyl-CoA from propanoyl-CoA: step 1/3.</text>
</comment>
<evidence type="ECO:0000256" key="12">
    <source>
        <dbReference type="ARBA" id="ARBA00023267"/>
    </source>
</evidence>
<keyword evidence="19" id="KW-1185">Reference proteome</keyword>
<dbReference type="GO" id="GO:0016042">
    <property type="term" value="P:lipid catabolic process"/>
    <property type="evidence" value="ECO:0007669"/>
    <property type="project" value="UniProtKB-KW"/>
</dbReference>
<comment type="catalytic activity">
    <reaction evidence="13">
        <text>propanoyl-CoA + hydrogencarbonate + ATP = (S)-methylmalonyl-CoA + ADP + phosphate + H(+)</text>
        <dbReference type="Rhea" id="RHEA:23720"/>
        <dbReference type="ChEBI" id="CHEBI:15378"/>
        <dbReference type="ChEBI" id="CHEBI:17544"/>
        <dbReference type="ChEBI" id="CHEBI:30616"/>
        <dbReference type="ChEBI" id="CHEBI:43474"/>
        <dbReference type="ChEBI" id="CHEBI:57327"/>
        <dbReference type="ChEBI" id="CHEBI:57392"/>
        <dbReference type="ChEBI" id="CHEBI:456216"/>
        <dbReference type="EC" id="6.4.1.3"/>
    </reaction>
    <physiologicalReaction direction="left-to-right" evidence="13">
        <dbReference type="Rhea" id="RHEA:23721"/>
    </physiologicalReaction>
</comment>
<evidence type="ECO:0000256" key="13">
    <source>
        <dbReference type="ARBA" id="ARBA00049495"/>
    </source>
</evidence>
<feature type="domain" description="Lipoyl-binding" evidence="15">
    <location>
        <begin position="558"/>
        <end position="629"/>
    </location>
</feature>
<evidence type="ECO:0000259" key="17">
    <source>
        <dbReference type="PROSITE" id="PS50979"/>
    </source>
</evidence>
<dbReference type="GO" id="GO:0005739">
    <property type="term" value="C:mitochondrion"/>
    <property type="evidence" value="ECO:0007669"/>
    <property type="project" value="TreeGrafter"/>
</dbReference>